<organism evidence="2 3">
    <name type="scientific">Bythopirellula polymerisocia</name>
    <dbReference type="NCBI Taxonomy" id="2528003"/>
    <lineage>
        <taxon>Bacteria</taxon>
        <taxon>Pseudomonadati</taxon>
        <taxon>Planctomycetota</taxon>
        <taxon>Planctomycetia</taxon>
        <taxon>Pirellulales</taxon>
        <taxon>Lacipirellulaceae</taxon>
        <taxon>Bythopirellula</taxon>
    </lineage>
</organism>
<dbReference type="InterPro" id="IPR036291">
    <property type="entry name" value="NAD(P)-bd_dom_sf"/>
</dbReference>
<keyword evidence="2" id="KW-0560">Oxidoreductase</keyword>
<dbReference type="RefSeq" id="WP_231936497.1">
    <property type="nucleotide sequence ID" value="NZ_SJPS01000010.1"/>
</dbReference>
<dbReference type="SUPFAM" id="SSF55347">
    <property type="entry name" value="Glyceraldehyde-3-phosphate dehydrogenase-like, C-terminal domain"/>
    <property type="match status" value="1"/>
</dbReference>
<reference evidence="2 3" key="1">
    <citation type="submission" date="2019-02" db="EMBL/GenBank/DDBJ databases">
        <title>Deep-cultivation of Planctomycetes and their phenomic and genomic characterization uncovers novel biology.</title>
        <authorList>
            <person name="Wiegand S."/>
            <person name="Jogler M."/>
            <person name="Boedeker C."/>
            <person name="Pinto D."/>
            <person name="Vollmers J."/>
            <person name="Rivas-Marin E."/>
            <person name="Kohn T."/>
            <person name="Peeters S.H."/>
            <person name="Heuer A."/>
            <person name="Rast P."/>
            <person name="Oberbeckmann S."/>
            <person name="Bunk B."/>
            <person name="Jeske O."/>
            <person name="Meyerdierks A."/>
            <person name="Storesund J.E."/>
            <person name="Kallscheuer N."/>
            <person name="Luecker S."/>
            <person name="Lage O.M."/>
            <person name="Pohl T."/>
            <person name="Merkel B.J."/>
            <person name="Hornburger P."/>
            <person name="Mueller R.-W."/>
            <person name="Bruemmer F."/>
            <person name="Labrenz M."/>
            <person name="Spormann A.M."/>
            <person name="Op Den Camp H."/>
            <person name="Overmann J."/>
            <person name="Amann R."/>
            <person name="Jetten M.S.M."/>
            <person name="Mascher T."/>
            <person name="Medema M.H."/>
            <person name="Devos D.P."/>
            <person name="Kaster A.-K."/>
            <person name="Ovreas L."/>
            <person name="Rohde M."/>
            <person name="Galperin M.Y."/>
            <person name="Jogler C."/>
        </authorList>
    </citation>
    <scope>NUCLEOTIDE SEQUENCE [LARGE SCALE GENOMIC DNA]</scope>
    <source>
        <strain evidence="2 3">Pla144</strain>
    </source>
</reference>
<dbReference type="Proteomes" id="UP000318437">
    <property type="component" value="Unassembled WGS sequence"/>
</dbReference>
<dbReference type="InterPro" id="IPR006311">
    <property type="entry name" value="TAT_signal"/>
</dbReference>
<dbReference type="SUPFAM" id="SSF51735">
    <property type="entry name" value="NAD(P)-binding Rossmann-fold domains"/>
    <property type="match status" value="1"/>
</dbReference>
<dbReference type="Pfam" id="PF01408">
    <property type="entry name" value="GFO_IDH_MocA"/>
    <property type="match status" value="1"/>
</dbReference>
<feature type="domain" description="Gfo/Idh/MocA-like oxidoreductase N-terminal" evidence="1">
    <location>
        <begin position="49"/>
        <end position="190"/>
    </location>
</feature>
<keyword evidence="3" id="KW-1185">Reference proteome</keyword>
<dbReference type="PROSITE" id="PS51318">
    <property type="entry name" value="TAT"/>
    <property type="match status" value="1"/>
</dbReference>
<dbReference type="EMBL" id="SJPS01000010">
    <property type="protein sequence ID" value="TWU21402.1"/>
    <property type="molecule type" value="Genomic_DNA"/>
</dbReference>
<name>A0A5C6CBD7_9BACT</name>
<dbReference type="InterPro" id="IPR000683">
    <property type="entry name" value="Gfo/Idh/MocA-like_OxRdtase_N"/>
</dbReference>
<dbReference type="GO" id="GO:0050112">
    <property type="term" value="F:inositol 2-dehydrogenase (NAD+) activity"/>
    <property type="evidence" value="ECO:0007669"/>
    <property type="project" value="UniProtKB-EC"/>
</dbReference>
<dbReference type="PANTHER" id="PTHR43818">
    <property type="entry name" value="BCDNA.GH03377"/>
    <property type="match status" value="1"/>
</dbReference>
<dbReference type="Gene3D" id="3.40.50.720">
    <property type="entry name" value="NAD(P)-binding Rossmann-like Domain"/>
    <property type="match status" value="1"/>
</dbReference>
<comment type="caution">
    <text evidence="2">The sequence shown here is derived from an EMBL/GenBank/DDBJ whole genome shotgun (WGS) entry which is preliminary data.</text>
</comment>
<evidence type="ECO:0000313" key="2">
    <source>
        <dbReference type="EMBL" id="TWU21402.1"/>
    </source>
</evidence>
<gene>
    <name evidence="2" type="primary">iolG_12</name>
    <name evidence="2" type="ORF">Pla144_46230</name>
</gene>
<dbReference type="GO" id="GO:0000166">
    <property type="term" value="F:nucleotide binding"/>
    <property type="evidence" value="ECO:0007669"/>
    <property type="project" value="InterPro"/>
</dbReference>
<evidence type="ECO:0000313" key="3">
    <source>
        <dbReference type="Proteomes" id="UP000318437"/>
    </source>
</evidence>
<sequence>MNTSNTPQDMSSTTRREFLRTGSAAVAVGTLASRLNIARAAHVAGDDTIRIALIGCGGRGTQAASQALNTPGNVKLVAVADAFEDRLQACLGQLTKSPADSNDDKAHQGLGEKVDVSKERQFVGFDAYQQAIDSGVDMVILTTPPGFRPLHFDAAVRAGKHVFMEKPVAVDAPGVRSVLAAAEEAKKKSLCVGVGFQFRHDSLYRDTIKRLHEGAIGDILQTQAYFNAAGVWVRDRASLEKAAGRELSEMEYQMRNWYYFNWLCGDHIVEQAIHYHDVSNWLKGDYPDKAQGMGGRQVRKGKDTGQIFDHHMVEFTYPDGTQMISQCRHIPNCWNHVGIQAIGSNGTADIGKGRILGEEKWRYRGPTPNPYQVEHDELFAAIRSGTPYNNAENGAKSTMTVILGRMATYSGKVVKLEEALASSQAFADPGSYHSFEDQAPVLPDSEGNYPIAVPGVTQVL</sequence>
<dbReference type="EC" id="1.1.1.18" evidence="2"/>
<dbReference type="InterPro" id="IPR050463">
    <property type="entry name" value="Gfo/Idh/MocA_oxidrdct_glycsds"/>
</dbReference>
<dbReference type="AlphaFoldDB" id="A0A5C6CBD7"/>
<proteinExistence type="predicted"/>
<protein>
    <submittedName>
        <fullName evidence="2">Inositol 2-dehydrogenase</fullName>
        <ecNumber evidence="2">1.1.1.18</ecNumber>
    </submittedName>
</protein>
<dbReference type="Gene3D" id="3.30.360.10">
    <property type="entry name" value="Dihydrodipicolinate Reductase, domain 2"/>
    <property type="match status" value="1"/>
</dbReference>
<accession>A0A5C6CBD7</accession>
<evidence type="ECO:0000259" key="1">
    <source>
        <dbReference type="Pfam" id="PF01408"/>
    </source>
</evidence>
<dbReference type="PANTHER" id="PTHR43818:SF5">
    <property type="entry name" value="OXIDOREDUCTASE FAMILY PROTEIN"/>
    <property type="match status" value="1"/>
</dbReference>